<accession>A0A7X2T2J6</accession>
<dbReference type="PANTHER" id="PTHR10458">
    <property type="entry name" value="PEPTIDE DEFORMYLASE"/>
    <property type="match status" value="1"/>
</dbReference>
<dbReference type="AlphaFoldDB" id="A0A7X2T2J6"/>
<dbReference type="NCBIfam" id="NF006670">
    <property type="entry name" value="PRK09218.1"/>
    <property type="match status" value="1"/>
</dbReference>
<reference evidence="2 3" key="1">
    <citation type="submission" date="2019-08" db="EMBL/GenBank/DDBJ databases">
        <title>In-depth cultivation of the pig gut microbiome towards novel bacterial diversity and tailored functional studies.</title>
        <authorList>
            <person name="Wylensek D."/>
            <person name="Hitch T.C.A."/>
            <person name="Clavel T."/>
        </authorList>
    </citation>
    <scope>NUCLEOTIDE SEQUENCE [LARGE SCALE GENOMIC DNA]</scope>
    <source>
        <strain evidence="2 3">LKV-178-WT-2G</strain>
    </source>
</reference>
<dbReference type="CDD" id="cd00487">
    <property type="entry name" value="Pep_deformylase"/>
    <property type="match status" value="1"/>
</dbReference>
<dbReference type="Gene3D" id="3.90.45.10">
    <property type="entry name" value="Peptide deformylase"/>
    <property type="match status" value="1"/>
</dbReference>
<organism evidence="2 3">
    <name type="scientific">Floccifex porci</name>
    <dbReference type="NCBI Taxonomy" id="2606629"/>
    <lineage>
        <taxon>Bacteria</taxon>
        <taxon>Bacillati</taxon>
        <taxon>Bacillota</taxon>
        <taxon>Erysipelotrichia</taxon>
        <taxon>Erysipelotrichales</taxon>
        <taxon>Erysipelotrichaceae</taxon>
        <taxon>Floccifex</taxon>
    </lineage>
</organism>
<dbReference type="Pfam" id="PF01327">
    <property type="entry name" value="Pep_deformylase"/>
    <property type="match status" value="1"/>
</dbReference>
<dbReference type="EC" id="3.5.1.88" evidence="2"/>
<dbReference type="RefSeq" id="WP_154459049.1">
    <property type="nucleotide sequence ID" value="NZ_JBJEEW010000060.1"/>
</dbReference>
<dbReference type="PRINTS" id="PR01576">
    <property type="entry name" value="PDEFORMYLASE"/>
</dbReference>
<dbReference type="Proteomes" id="UP000470082">
    <property type="component" value="Unassembled WGS sequence"/>
</dbReference>
<dbReference type="PANTHER" id="PTHR10458:SF22">
    <property type="entry name" value="PEPTIDE DEFORMYLASE"/>
    <property type="match status" value="1"/>
</dbReference>
<comment type="similarity">
    <text evidence="1">Belongs to the polypeptide deformylase family.</text>
</comment>
<name>A0A7X2T2J6_9FIRM</name>
<gene>
    <name evidence="2" type="ORF">FYJ50_00335</name>
</gene>
<protein>
    <submittedName>
        <fullName evidence="2">Peptide deformylase</fullName>
        <ecNumber evidence="2">3.5.1.88</ecNumber>
    </submittedName>
</protein>
<evidence type="ECO:0000313" key="3">
    <source>
        <dbReference type="Proteomes" id="UP000470082"/>
    </source>
</evidence>
<dbReference type="PIRSF" id="PIRSF004749">
    <property type="entry name" value="Pep_def"/>
    <property type="match status" value="1"/>
</dbReference>
<sequence length="136" mass="15673">MIKPIVKDEFFLSIKSEVCTKKDIPIAKDLMDTLSFHKKSCVGLAANMIGYSKRMIIVDAGFIPVVMINPKLLKKEDPYQTMEECLSLVGSRKTTRYRKITVQYFDTQFKKHIQVFSDMSAQIIQHEMDHLEGIII</sequence>
<dbReference type="SUPFAM" id="SSF56420">
    <property type="entry name" value="Peptide deformylase"/>
    <property type="match status" value="1"/>
</dbReference>
<keyword evidence="2" id="KW-0378">Hydrolase</keyword>
<evidence type="ECO:0000313" key="2">
    <source>
        <dbReference type="EMBL" id="MSS00574.1"/>
    </source>
</evidence>
<dbReference type="GO" id="GO:0042586">
    <property type="term" value="F:peptide deformylase activity"/>
    <property type="evidence" value="ECO:0007669"/>
    <property type="project" value="UniProtKB-EC"/>
</dbReference>
<evidence type="ECO:0000256" key="1">
    <source>
        <dbReference type="ARBA" id="ARBA00010759"/>
    </source>
</evidence>
<keyword evidence="3" id="KW-1185">Reference proteome</keyword>
<comment type="caution">
    <text evidence="2">The sequence shown here is derived from an EMBL/GenBank/DDBJ whole genome shotgun (WGS) entry which is preliminary data.</text>
</comment>
<dbReference type="InterPro" id="IPR023635">
    <property type="entry name" value="Peptide_deformylase"/>
</dbReference>
<dbReference type="InterPro" id="IPR036821">
    <property type="entry name" value="Peptide_deformylase_sf"/>
</dbReference>
<dbReference type="EMBL" id="VUMM01000001">
    <property type="protein sequence ID" value="MSS00574.1"/>
    <property type="molecule type" value="Genomic_DNA"/>
</dbReference>
<proteinExistence type="inferred from homology"/>